<evidence type="ECO:0000313" key="3">
    <source>
        <dbReference type="Proteomes" id="UP000068196"/>
    </source>
</evidence>
<reference evidence="2 3" key="1">
    <citation type="journal article" date="2016" name="Int. J. Syst. Evol. Microbiol.">
        <title>Caldimicrobium thiodismutans sp. nov., a sulfur-disproportionating bacterium isolated from a hot spring, and emended description of the genus Caldimicrobium.</title>
        <authorList>
            <person name="Kojima H."/>
            <person name="Umezawa K."/>
            <person name="Fukui M."/>
        </authorList>
    </citation>
    <scope>NUCLEOTIDE SEQUENCE [LARGE SCALE GENOMIC DNA]</scope>
    <source>
        <strain evidence="2 3">TF1</strain>
    </source>
</reference>
<keyword evidence="3" id="KW-1185">Reference proteome</keyword>
<sequence>MENYGLNFQSLQNIKAIAQKDPKLALKKLTREFESLLWYEILKGLDNTTFKSGFFPESLEKKIFQDYLYQEVGRAVSGRPRGLGDYLYKNLIKSPYFKDKTQNSENFKKEG</sequence>
<dbReference type="PATRIC" id="fig|1653476.3.peg.154"/>
<dbReference type="OrthoDB" id="9796740at2"/>
<organism evidence="2 3">
    <name type="scientific">Caldimicrobium thiodismutans</name>
    <dbReference type="NCBI Taxonomy" id="1653476"/>
    <lineage>
        <taxon>Bacteria</taxon>
        <taxon>Pseudomonadati</taxon>
        <taxon>Thermodesulfobacteriota</taxon>
        <taxon>Thermodesulfobacteria</taxon>
        <taxon>Thermodesulfobacteriales</taxon>
        <taxon>Thermodesulfobacteriaceae</taxon>
        <taxon>Caldimicrobium</taxon>
    </lineage>
</organism>
<feature type="domain" description="Flagellar protein FlgJ N-terminal" evidence="1">
    <location>
        <begin position="48"/>
        <end position="89"/>
    </location>
</feature>
<dbReference type="KEGG" id="cthi:THC_0152"/>
<dbReference type="Pfam" id="PF10135">
    <property type="entry name" value="Rod-binding"/>
    <property type="match status" value="1"/>
</dbReference>
<name>A0A0U5ATH1_9BACT</name>
<evidence type="ECO:0000313" key="2">
    <source>
        <dbReference type="EMBL" id="BAU22552.1"/>
    </source>
</evidence>
<protein>
    <recommendedName>
        <fullName evidence="1">Flagellar protein FlgJ N-terminal domain-containing protein</fullName>
    </recommendedName>
</protein>
<proteinExistence type="predicted"/>
<accession>A0A0U5ATH1</accession>
<dbReference type="STRING" id="1653476.THC_0152"/>
<dbReference type="AlphaFoldDB" id="A0A0U5ATH1"/>
<dbReference type="EMBL" id="AP014945">
    <property type="protein sequence ID" value="BAU22552.1"/>
    <property type="molecule type" value="Genomic_DNA"/>
</dbReference>
<dbReference type="RefSeq" id="WP_068511917.1">
    <property type="nucleotide sequence ID" value="NZ_AP014945.1"/>
</dbReference>
<gene>
    <name evidence="2" type="ORF">THC_0152</name>
</gene>
<dbReference type="Proteomes" id="UP000068196">
    <property type="component" value="Chromosome"/>
</dbReference>
<dbReference type="InterPro" id="IPR019301">
    <property type="entry name" value="Flagellar_prot_FlgJ_N"/>
</dbReference>
<reference evidence="3" key="2">
    <citation type="journal article" date="2016" name="Int. J. Syst. Evol. Microbiol.">
        <title>Caldimicrobium thiodismutans sp. nov., a sulfur-disproportionating bacterium isolated from a hot spring.</title>
        <authorList>
            <person name="Kojima H."/>
            <person name="Umezawa K."/>
            <person name="Fukui M."/>
        </authorList>
    </citation>
    <scope>NUCLEOTIDE SEQUENCE [LARGE SCALE GENOMIC DNA]</scope>
    <source>
        <strain evidence="3">TF1</strain>
    </source>
</reference>
<evidence type="ECO:0000259" key="1">
    <source>
        <dbReference type="Pfam" id="PF10135"/>
    </source>
</evidence>